<dbReference type="Pfam" id="PF03168">
    <property type="entry name" value="LEA_2"/>
    <property type="match status" value="1"/>
</dbReference>
<dbReference type="Gene3D" id="2.60.40.1820">
    <property type="match status" value="1"/>
</dbReference>
<dbReference type="PANTHER" id="PTHR31459">
    <property type="match status" value="1"/>
</dbReference>
<evidence type="ECO:0000313" key="38">
    <source>
        <dbReference type="EMBL" id="ADM74348.1"/>
    </source>
</evidence>
<dbReference type="EMBL" id="HM198563">
    <property type="protein sequence ID" value="ADM74343.1"/>
    <property type="molecule type" value="mRNA"/>
</dbReference>
<evidence type="ECO:0000313" key="8">
    <source>
        <dbReference type="EMBL" id="ADM74316.1"/>
    </source>
</evidence>
<dbReference type="EMBL" id="HM198538">
    <property type="protein sequence ID" value="ADM74318.1"/>
    <property type="molecule type" value="mRNA"/>
</dbReference>
<dbReference type="EMBL" id="EF083849">
    <property type="protein sequence ID" value="ABK23182.1"/>
    <property type="molecule type" value="mRNA"/>
</dbReference>
<dbReference type="EMBL" id="HM198567">
    <property type="protein sequence ID" value="ADM74347.1"/>
    <property type="molecule type" value="mRNA"/>
</dbReference>
<evidence type="ECO:0000313" key="15">
    <source>
        <dbReference type="EMBL" id="ADM74323.1"/>
    </source>
</evidence>
<dbReference type="EMBL" id="HM198539">
    <property type="protein sequence ID" value="ADM74319.1"/>
    <property type="molecule type" value="mRNA"/>
</dbReference>
<evidence type="ECO:0000313" key="14">
    <source>
        <dbReference type="EMBL" id="ADM74322.1"/>
    </source>
</evidence>
<evidence type="ECO:0000313" key="30">
    <source>
        <dbReference type="EMBL" id="ADM74338.1"/>
    </source>
</evidence>
<evidence type="ECO:0000313" key="37">
    <source>
        <dbReference type="EMBL" id="ADM74347.1"/>
    </source>
</evidence>
<evidence type="ECO:0000313" key="12">
    <source>
        <dbReference type="EMBL" id="ADM74320.1"/>
    </source>
</evidence>
<evidence type="ECO:0000313" key="40">
    <source>
        <dbReference type="EMBL" id="ADM74350.1"/>
    </source>
</evidence>
<dbReference type="EMBL" id="HM198565">
    <property type="protein sequence ID" value="ADM74345.1"/>
    <property type="molecule type" value="mRNA"/>
</dbReference>
<comment type="similarity">
    <text evidence="1">Belongs to the LEA type 2 family.</text>
</comment>
<evidence type="ECO:0000313" key="16">
    <source>
        <dbReference type="EMBL" id="ADM74324.1"/>
    </source>
</evidence>
<evidence type="ECO:0000313" key="7">
    <source>
        <dbReference type="EMBL" id="ADM74315.1"/>
    </source>
</evidence>
<evidence type="ECO:0000313" key="36">
    <source>
        <dbReference type="EMBL" id="ADM74346.1"/>
    </source>
</evidence>
<evidence type="ECO:0000313" key="10">
    <source>
        <dbReference type="EMBL" id="ADM74318.1"/>
    </source>
</evidence>
<evidence type="ECO:0000313" key="39">
    <source>
        <dbReference type="EMBL" id="ADM74349.1"/>
    </source>
</evidence>
<evidence type="ECO:0000256" key="1">
    <source>
        <dbReference type="ARBA" id="ARBA00005960"/>
    </source>
</evidence>
<reference evidence="3" key="1">
    <citation type="journal article" date="2008" name="BMC Genomics">
        <title>A conifer genomics resource of 200,000 spruce (Picea spp.) ESTs and 6,464 high-quality, sequence-finished full-length cDNAs for Sitka spruce (Picea sitchensis).</title>
        <authorList>
            <person name="Ralph S.G."/>
            <person name="Chun H.J."/>
            <person name="Kolosova N."/>
            <person name="Cooper D."/>
            <person name="Oddy C."/>
            <person name="Ritland C.E."/>
            <person name="Kirkpatrick R."/>
            <person name="Moore R."/>
            <person name="Barber S."/>
            <person name="Holt R.A."/>
            <person name="Jones S.J."/>
            <person name="Marra M.A."/>
            <person name="Douglas C.J."/>
            <person name="Ritland K."/>
            <person name="Bohlmann J."/>
        </authorList>
    </citation>
    <scope>NUCLEOTIDE SEQUENCE</scope>
    <source>
        <tissue evidence="3">Green portion of the leader tissue</tissue>
    </source>
</reference>
<evidence type="ECO:0000313" key="26">
    <source>
        <dbReference type="EMBL" id="ADM74334.1"/>
    </source>
</evidence>
<dbReference type="EMBL" id="HM198543">
    <property type="protein sequence ID" value="ADM74323.1"/>
    <property type="molecule type" value="mRNA"/>
</dbReference>
<evidence type="ECO:0000313" key="25">
    <source>
        <dbReference type="EMBL" id="ADM74333.1"/>
    </source>
</evidence>
<dbReference type="GO" id="GO:0009269">
    <property type="term" value="P:response to desiccation"/>
    <property type="evidence" value="ECO:0007669"/>
    <property type="project" value="InterPro"/>
</dbReference>
<dbReference type="EMBL" id="HM198564">
    <property type="protein sequence ID" value="ADM74344.1"/>
    <property type="molecule type" value="mRNA"/>
</dbReference>
<evidence type="ECO:0000313" key="13">
    <source>
        <dbReference type="EMBL" id="ADM74321.1"/>
    </source>
</evidence>
<evidence type="ECO:0000313" key="23">
    <source>
        <dbReference type="EMBL" id="ADM74331.1"/>
    </source>
</evidence>
<dbReference type="EMBL" id="HM198533">
    <property type="protein sequence ID" value="ADM74313.1"/>
    <property type="molecule type" value="mRNA"/>
</dbReference>
<evidence type="ECO:0000313" key="29">
    <source>
        <dbReference type="EMBL" id="ADM74337.1"/>
    </source>
</evidence>
<feature type="domain" description="Water stress and hypersensitive response" evidence="2">
    <location>
        <begin position="24"/>
        <end position="141"/>
    </location>
</feature>
<evidence type="ECO:0000313" key="19">
    <source>
        <dbReference type="EMBL" id="ADM74327.1"/>
    </source>
</evidence>
<evidence type="ECO:0000313" key="35">
    <source>
        <dbReference type="EMBL" id="ADM74345.1"/>
    </source>
</evidence>
<evidence type="ECO:0000313" key="31">
    <source>
        <dbReference type="EMBL" id="ADM74339.1"/>
    </source>
</evidence>
<dbReference type="EMBL" id="HM198553">
    <property type="protein sequence ID" value="ADM74333.1"/>
    <property type="molecule type" value="mRNA"/>
</dbReference>
<evidence type="ECO:0000313" key="11">
    <source>
        <dbReference type="EMBL" id="ADM74319.1"/>
    </source>
</evidence>
<dbReference type="EMBL" id="HM198541">
    <property type="protein sequence ID" value="ADM74321.1"/>
    <property type="molecule type" value="mRNA"/>
</dbReference>
<dbReference type="EMBL" id="HM198548">
    <property type="protein sequence ID" value="ADM74328.1"/>
    <property type="molecule type" value="mRNA"/>
</dbReference>
<dbReference type="EMBL" id="HM198575">
    <property type="protein sequence ID" value="ADM74355.1"/>
    <property type="molecule type" value="mRNA"/>
</dbReference>
<name>A9NRC1_PICSI</name>
<evidence type="ECO:0000313" key="21">
    <source>
        <dbReference type="EMBL" id="ADM74329.1"/>
    </source>
</evidence>
<dbReference type="EMBL" id="HM198576">
    <property type="protein sequence ID" value="ADM74356.1"/>
    <property type="molecule type" value="mRNA"/>
</dbReference>
<evidence type="ECO:0000313" key="46">
    <source>
        <dbReference type="EMBL" id="ADM74356.1"/>
    </source>
</evidence>
<dbReference type="InterPro" id="IPR045043">
    <property type="entry name" value="Lea14-like"/>
</dbReference>
<dbReference type="EMBL" id="HM198531">
    <property type="protein sequence ID" value="ADM74311.1"/>
    <property type="molecule type" value="mRNA"/>
</dbReference>
<evidence type="ECO:0000313" key="41">
    <source>
        <dbReference type="EMBL" id="ADM74351.1"/>
    </source>
</evidence>
<dbReference type="EMBL" id="HM198552">
    <property type="protein sequence ID" value="ADM74332.1"/>
    <property type="molecule type" value="mRNA"/>
</dbReference>
<dbReference type="EMBL" id="HM198544">
    <property type="protein sequence ID" value="ADM74324.1"/>
    <property type="molecule type" value="mRNA"/>
</dbReference>
<dbReference type="EMBL" id="HM198560">
    <property type="protein sequence ID" value="ADM74340.1"/>
    <property type="molecule type" value="mRNA"/>
</dbReference>
<evidence type="ECO:0000259" key="2">
    <source>
        <dbReference type="SMART" id="SM00769"/>
    </source>
</evidence>
<dbReference type="EMBL" id="HM198546">
    <property type="protein sequence ID" value="ADM74326.1"/>
    <property type="molecule type" value="mRNA"/>
</dbReference>
<dbReference type="EMBL" id="HM198549">
    <property type="protein sequence ID" value="ADM74329.1"/>
    <property type="molecule type" value="mRNA"/>
</dbReference>
<dbReference type="SUPFAM" id="SSF117070">
    <property type="entry name" value="LEA14-like"/>
    <property type="match status" value="1"/>
</dbReference>
<dbReference type="EMBL" id="HM198536">
    <property type="protein sequence ID" value="ADM74316.1"/>
    <property type="molecule type" value="mRNA"/>
</dbReference>
<dbReference type="EMBL" id="HM198532">
    <property type="protein sequence ID" value="ADM74312.1"/>
    <property type="molecule type" value="mRNA"/>
</dbReference>
<evidence type="ECO:0000313" key="18">
    <source>
        <dbReference type="EMBL" id="ADM74326.1"/>
    </source>
</evidence>
<dbReference type="EMBL" id="HM198554">
    <property type="protein sequence ID" value="ADM74334.1"/>
    <property type="molecule type" value="mRNA"/>
</dbReference>
<evidence type="ECO:0000313" key="3">
    <source>
        <dbReference type="EMBL" id="ABK23182.1"/>
    </source>
</evidence>
<dbReference type="EMBL" id="HM198555">
    <property type="protein sequence ID" value="ADM74335.1"/>
    <property type="molecule type" value="mRNA"/>
</dbReference>
<organism evidence="3">
    <name type="scientific">Picea sitchensis</name>
    <name type="common">Sitka spruce</name>
    <name type="synonym">Pinus sitchensis</name>
    <dbReference type="NCBI Taxonomy" id="3332"/>
    <lineage>
        <taxon>Eukaryota</taxon>
        <taxon>Viridiplantae</taxon>
        <taxon>Streptophyta</taxon>
        <taxon>Embryophyta</taxon>
        <taxon>Tracheophyta</taxon>
        <taxon>Spermatophyta</taxon>
        <taxon>Pinopsida</taxon>
        <taxon>Pinidae</taxon>
        <taxon>Conifers I</taxon>
        <taxon>Pinales</taxon>
        <taxon>Pinaceae</taxon>
        <taxon>Picea</taxon>
    </lineage>
</organism>
<dbReference type="EMBL" id="HM198537">
    <property type="protein sequence ID" value="ADM74317.1"/>
    <property type="molecule type" value="mRNA"/>
</dbReference>
<evidence type="ECO:0000313" key="42">
    <source>
        <dbReference type="EMBL" id="ADM74352.1"/>
    </source>
</evidence>
<dbReference type="EMBL" id="HM198558">
    <property type="protein sequence ID" value="ADM74338.1"/>
    <property type="molecule type" value="mRNA"/>
</dbReference>
<dbReference type="EMBL" id="HM198547">
    <property type="protein sequence ID" value="ADM74327.1"/>
    <property type="molecule type" value="mRNA"/>
</dbReference>
<dbReference type="EMBL" id="HM198540">
    <property type="protein sequence ID" value="ADM74320.1"/>
    <property type="molecule type" value="mRNA"/>
</dbReference>
<dbReference type="EMBL" id="HM198571">
    <property type="protein sequence ID" value="ADM74351.1"/>
    <property type="molecule type" value="mRNA"/>
</dbReference>
<evidence type="ECO:0000313" key="20">
    <source>
        <dbReference type="EMBL" id="ADM74328.1"/>
    </source>
</evidence>
<sequence>MASLMDKAKQFLIEKVARMDKPSADVTDIDIKNVTMESITLESAVDITNPYGHDLPIGQISFRLRSADREIASGTILDPGSVKANAKTGMIIPVTVPYNFLLSIMKDVGHDWDIDYDWDIGLTMQLPIIGKFTLPLSKKGTMKLPTLSDIF</sequence>
<dbReference type="EMBL" id="HM198550">
    <property type="protein sequence ID" value="ADM74330.1"/>
    <property type="molecule type" value="mRNA"/>
</dbReference>
<dbReference type="EMBL" id="HM198545">
    <property type="protein sequence ID" value="ADM74325.1"/>
    <property type="molecule type" value="mRNA"/>
</dbReference>
<evidence type="ECO:0000313" key="32">
    <source>
        <dbReference type="EMBL" id="ADM74340.1"/>
    </source>
</evidence>
<evidence type="ECO:0000313" key="24">
    <source>
        <dbReference type="EMBL" id="ADM74332.1"/>
    </source>
</evidence>
<dbReference type="EMBL" id="HM198566">
    <property type="protein sequence ID" value="ADM74346.1"/>
    <property type="molecule type" value="mRNA"/>
</dbReference>
<evidence type="ECO:0000313" key="28">
    <source>
        <dbReference type="EMBL" id="ADM74336.1"/>
    </source>
</evidence>
<evidence type="ECO:0000313" key="43">
    <source>
        <dbReference type="EMBL" id="ADM74353.1"/>
    </source>
</evidence>
<proteinExistence type="evidence at transcript level"/>
<evidence type="ECO:0000313" key="4">
    <source>
        <dbReference type="EMBL" id="ADM74311.1"/>
    </source>
</evidence>
<dbReference type="EMBL" id="HM198557">
    <property type="protein sequence ID" value="ADM74337.1"/>
    <property type="molecule type" value="mRNA"/>
</dbReference>
<dbReference type="EMBL" id="HM198573">
    <property type="protein sequence ID" value="ADM74353.1"/>
    <property type="molecule type" value="mRNA"/>
</dbReference>
<dbReference type="EMBL" id="HM198569">
    <property type="protein sequence ID" value="ADM74349.1"/>
    <property type="molecule type" value="mRNA"/>
</dbReference>
<evidence type="ECO:0000313" key="33">
    <source>
        <dbReference type="EMBL" id="ADM74343.1"/>
    </source>
</evidence>
<dbReference type="EMBL" id="HM198568">
    <property type="protein sequence ID" value="ADM74348.1"/>
    <property type="molecule type" value="mRNA"/>
</dbReference>
<accession>A9NRC1</accession>
<dbReference type="EMBL" id="HM198559">
    <property type="protein sequence ID" value="ADM74339.1"/>
    <property type="molecule type" value="mRNA"/>
</dbReference>
<evidence type="ECO:0000313" key="5">
    <source>
        <dbReference type="EMBL" id="ADM74312.1"/>
    </source>
</evidence>
<dbReference type="AlphaFoldDB" id="A9NRC1"/>
<dbReference type="EMBL" id="HM198574">
    <property type="protein sequence ID" value="ADM74354.1"/>
    <property type="molecule type" value="mRNA"/>
</dbReference>
<dbReference type="EMBL" id="HM198570">
    <property type="protein sequence ID" value="ADM74350.1"/>
    <property type="molecule type" value="mRNA"/>
</dbReference>
<evidence type="ECO:0000313" key="6">
    <source>
        <dbReference type="EMBL" id="ADM74313.1"/>
    </source>
</evidence>
<evidence type="ECO:0000313" key="9">
    <source>
        <dbReference type="EMBL" id="ADM74317.1"/>
    </source>
</evidence>
<evidence type="ECO:0000313" key="45">
    <source>
        <dbReference type="EMBL" id="ADM74355.1"/>
    </source>
</evidence>
<dbReference type="InterPro" id="IPR004864">
    <property type="entry name" value="LEA_2"/>
</dbReference>
<reference evidence="4" key="2">
    <citation type="journal article" date="2010" name="Mol. Ecol.">
        <title>Postglacial history of a widespread conifer produces inverse clines in selective neutrality tests.</title>
        <authorList>
            <person name="Holliday J.A."/>
            <person name="Yuen M."/>
            <person name="Ritland K."/>
            <person name="Aitken S.N."/>
        </authorList>
    </citation>
    <scope>NUCLEOTIDE SEQUENCE</scope>
    <source>
        <strain evidence="4">CR100</strain>
        <strain evidence="5">CR101</strain>
        <strain evidence="6">CR200</strain>
        <strain evidence="7">CR400</strain>
        <strain evidence="8">CR401</strain>
        <strain evidence="9">KD100</strain>
        <strain evidence="10">KD101</strain>
        <strain evidence="11">KD200</strain>
        <strain evidence="12">KD201</strain>
        <strain evidence="13">KD300</strain>
        <strain evidence="14">KD301</strain>
        <strain evidence="15">KD400</strain>
        <strain evidence="16">KD401</strain>
        <strain evidence="17">PR100</strain>
        <strain evidence="18">PR101</strain>
        <strain evidence="19">PR200</strain>
        <strain evidence="20">PR201</strain>
        <strain evidence="21">PR300</strain>
        <strain evidence="22">PR301</strain>
        <strain evidence="23">PR400</strain>
        <strain evidence="24">PR401</strain>
        <strain evidence="25">RW100</strain>
        <strain evidence="26">RW101</strain>
        <strain evidence="27">RW200</strain>
        <strain evidence="28">RW201</strain>
        <strain evidence="29">RW300</strain>
        <strain evidence="30">RW301</strain>
        <strain evidence="31">RW400</strain>
        <strain evidence="32">RW401</strain>
        <strain evidence="33">VA200</strain>
        <strain evidence="34">VA201</strain>
        <strain evidence="35">VA300</strain>
        <strain evidence="36">VA301</strain>
        <strain evidence="37">VA400</strain>
        <strain evidence="38">VA401</strain>
        <strain evidence="39">VD100</strain>
        <strain evidence="40">VD101</strain>
        <strain evidence="41">VD200</strain>
        <strain evidence="42">VD201</strain>
        <strain evidence="43">VD300</strain>
        <strain evidence="44">VD301</strain>
        <strain evidence="45">VD400</strain>
        <strain evidence="46">VD401</strain>
    </source>
</reference>
<protein>
    <submittedName>
        <fullName evidence="4">Late embryogenesis abundant-like protein</fullName>
    </submittedName>
</protein>
<evidence type="ECO:0000313" key="22">
    <source>
        <dbReference type="EMBL" id="ADM74330.1"/>
    </source>
</evidence>
<evidence type="ECO:0000313" key="27">
    <source>
        <dbReference type="EMBL" id="ADM74335.1"/>
    </source>
</evidence>
<dbReference type="EMBL" id="HM198535">
    <property type="protein sequence ID" value="ADM74315.1"/>
    <property type="molecule type" value="mRNA"/>
</dbReference>
<dbReference type="EMBL" id="HM198572">
    <property type="protein sequence ID" value="ADM74352.1"/>
    <property type="molecule type" value="mRNA"/>
</dbReference>
<dbReference type="EMBL" id="HM198556">
    <property type="protein sequence ID" value="ADM74336.1"/>
    <property type="molecule type" value="mRNA"/>
</dbReference>
<dbReference type="SMART" id="SM00769">
    <property type="entry name" value="WHy"/>
    <property type="match status" value="1"/>
</dbReference>
<evidence type="ECO:0000313" key="44">
    <source>
        <dbReference type="EMBL" id="ADM74354.1"/>
    </source>
</evidence>
<dbReference type="GO" id="GO:0005829">
    <property type="term" value="C:cytosol"/>
    <property type="evidence" value="ECO:0007669"/>
    <property type="project" value="TreeGrafter"/>
</dbReference>
<dbReference type="EMBL" id="HM198542">
    <property type="protein sequence ID" value="ADM74322.1"/>
    <property type="molecule type" value="mRNA"/>
</dbReference>
<dbReference type="InterPro" id="IPR013990">
    <property type="entry name" value="WHy-dom"/>
</dbReference>
<dbReference type="EMBL" id="HM198551">
    <property type="protein sequence ID" value="ADM74331.1"/>
    <property type="molecule type" value="mRNA"/>
</dbReference>
<dbReference type="PANTHER" id="PTHR31459:SF19">
    <property type="entry name" value="DESICCATION-RELATED PROTEIN LEA14-RELATED"/>
    <property type="match status" value="1"/>
</dbReference>
<evidence type="ECO:0000313" key="17">
    <source>
        <dbReference type="EMBL" id="ADM74325.1"/>
    </source>
</evidence>
<evidence type="ECO:0000313" key="34">
    <source>
        <dbReference type="EMBL" id="ADM74344.1"/>
    </source>
</evidence>